<feature type="transmembrane region" description="Helical" evidence="5">
    <location>
        <begin position="77"/>
        <end position="99"/>
    </location>
</feature>
<comment type="caution">
    <text evidence="6">The sequence shown here is derived from an EMBL/GenBank/DDBJ whole genome shotgun (WGS) entry which is preliminary data.</text>
</comment>
<organism evidence="6 7">
    <name type="scientific">Comamonas testosteroni</name>
    <name type="common">Pseudomonas testosteroni</name>
    <dbReference type="NCBI Taxonomy" id="285"/>
    <lineage>
        <taxon>Bacteria</taxon>
        <taxon>Pseudomonadati</taxon>
        <taxon>Pseudomonadota</taxon>
        <taxon>Betaproteobacteria</taxon>
        <taxon>Burkholderiales</taxon>
        <taxon>Comamonadaceae</taxon>
        <taxon>Comamonas</taxon>
    </lineage>
</organism>
<evidence type="ECO:0000313" key="6">
    <source>
        <dbReference type="EMBL" id="KGH30981.1"/>
    </source>
</evidence>
<comment type="subcellular location">
    <subcellularLocation>
        <location evidence="5">Cell membrane</location>
        <topology evidence="5">Multi-pass membrane protein</topology>
    </subcellularLocation>
    <subcellularLocation>
        <location evidence="1">Membrane</location>
        <topology evidence="1">Multi-pass membrane protein</topology>
    </subcellularLocation>
</comment>
<dbReference type="PANTHER" id="PTHR43701">
    <property type="entry name" value="MEMBRANE TRANSPORTER PROTEIN MJ0441-RELATED"/>
    <property type="match status" value="1"/>
</dbReference>
<dbReference type="PANTHER" id="PTHR43701:SF2">
    <property type="entry name" value="MEMBRANE TRANSPORTER PROTEIN YJNA-RELATED"/>
    <property type="match status" value="1"/>
</dbReference>
<evidence type="ECO:0000256" key="5">
    <source>
        <dbReference type="RuleBase" id="RU363041"/>
    </source>
</evidence>
<proteinExistence type="inferred from homology"/>
<feature type="transmembrane region" description="Helical" evidence="5">
    <location>
        <begin position="257"/>
        <end position="276"/>
    </location>
</feature>
<keyword evidence="5" id="KW-1003">Cell membrane</keyword>
<evidence type="ECO:0000256" key="2">
    <source>
        <dbReference type="ARBA" id="ARBA00022692"/>
    </source>
</evidence>
<keyword evidence="3 5" id="KW-1133">Transmembrane helix</keyword>
<protein>
    <recommendedName>
        <fullName evidence="5">Probable membrane transporter protein</fullName>
    </recommendedName>
</protein>
<dbReference type="Pfam" id="PF01925">
    <property type="entry name" value="TauE"/>
    <property type="match status" value="1"/>
</dbReference>
<evidence type="ECO:0000256" key="4">
    <source>
        <dbReference type="ARBA" id="ARBA00023136"/>
    </source>
</evidence>
<evidence type="ECO:0000313" key="7">
    <source>
        <dbReference type="Proteomes" id="UP000029553"/>
    </source>
</evidence>
<dbReference type="InterPro" id="IPR051598">
    <property type="entry name" value="TSUP/Inactive_protease-like"/>
</dbReference>
<keyword evidence="2 5" id="KW-0812">Transmembrane</keyword>
<accession>A0A096FKU9</accession>
<dbReference type="InterPro" id="IPR002781">
    <property type="entry name" value="TM_pro_TauE-like"/>
</dbReference>
<feature type="transmembrane region" description="Helical" evidence="5">
    <location>
        <begin position="185"/>
        <end position="205"/>
    </location>
</feature>
<dbReference type="RefSeq" id="WP_034367222.1">
    <property type="nucleotide sequence ID" value="NZ_AWOR01000032.1"/>
</dbReference>
<gene>
    <name evidence="6" type="ORF">P353_07240</name>
</gene>
<evidence type="ECO:0000256" key="1">
    <source>
        <dbReference type="ARBA" id="ARBA00004141"/>
    </source>
</evidence>
<reference evidence="6 7" key="1">
    <citation type="submission" date="2013-09" db="EMBL/GenBank/DDBJ databases">
        <title>High correlation between genotypes and phenotypes of environmental bacteria Comamonas testosteroni strains.</title>
        <authorList>
            <person name="Liu L."/>
            <person name="Zhu W."/>
            <person name="Xia X."/>
            <person name="Xu B."/>
            <person name="Luo M."/>
            <person name="Wang G."/>
        </authorList>
    </citation>
    <scope>NUCLEOTIDE SEQUENCE [LARGE SCALE GENOMIC DNA]</scope>
    <source>
        <strain evidence="6 7">JL40</strain>
    </source>
</reference>
<dbReference type="Proteomes" id="UP000029553">
    <property type="component" value="Unassembled WGS sequence"/>
</dbReference>
<sequence length="302" mass="31953">MAEMQILLTKHRKRATPEQSTVTAPASMEFFVSLYLLLAVCGCVTGVTTVLFGFGGGFVVVPLLYRLLSTPNAPSSAVGQSAMQIAVATSTCVMVFGALLATWRHQRAGTVDWTNVRPLVGPIGAGAVLGALAATVVQSEWLRWAFAAYLVLTILDCWLRPGFLAQPAAKQHRPGPLANALSGLVIGWVAALLGVGGSVMTVPLMRRRGIEMTRATAMANPLSLPVALAGTGTYIVLSTQSPLPLGEWHLGYIDIRAAAVLVAGSWIGIRAASLWIGRIPDRVHAKVYLGLLIVVFLAMVTT</sequence>
<evidence type="ECO:0000256" key="3">
    <source>
        <dbReference type="ARBA" id="ARBA00022989"/>
    </source>
</evidence>
<dbReference type="EMBL" id="AWOR01000032">
    <property type="protein sequence ID" value="KGH30981.1"/>
    <property type="molecule type" value="Genomic_DNA"/>
</dbReference>
<dbReference type="GO" id="GO:0005886">
    <property type="term" value="C:plasma membrane"/>
    <property type="evidence" value="ECO:0007669"/>
    <property type="project" value="UniProtKB-SubCell"/>
</dbReference>
<dbReference type="AlphaFoldDB" id="A0A096FKU9"/>
<name>A0A096FKU9_COMTE</name>
<feature type="transmembrane region" description="Helical" evidence="5">
    <location>
        <begin position="34"/>
        <end position="65"/>
    </location>
</feature>
<comment type="similarity">
    <text evidence="5">Belongs to the 4-toluene sulfonate uptake permease (TSUP) (TC 2.A.102) family.</text>
</comment>
<feature type="transmembrane region" description="Helical" evidence="5">
    <location>
        <begin position="217"/>
        <end position="237"/>
    </location>
</feature>
<keyword evidence="4 5" id="KW-0472">Membrane</keyword>
<feature type="transmembrane region" description="Helical" evidence="5">
    <location>
        <begin position="283"/>
        <end position="301"/>
    </location>
</feature>
<feature type="transmembrane region" description="Helical" evidence="5">
    <location>
        <begin position="119"/>
        <end position="137"/>
    </location>
</feature>